<dbReference type="AlphaFoldDB" id="A0AAN6G5I9"/>
<dbReference type="EMBL" id="JAPDMQ010000628">
    <property type="protein sequence ID" value="KAK0521924.1"/>
    <property type="molecule type" value="Genomic_DNA"/>
</dbReference>
<dbReference type="InterPro" id="IPR002347">
    <property type="entry name" value="SDR_fam"/>
</dbReference>
<evidence type="ECO:0000256" key="3">
    <source>
        <dbReference type="ARBA" id="ARBA00023002"/>
    </source>
</evidence>
<evidence type="ECO:0000313" key="5">
    <source>
        <dbReference type="Proteomes" id="UP001176521"/>
    </source>
</evidence>
<reference evidence="4" key="1">
    <citation type="journal article" date="2023" name="PhytoFront">
        <title>Draft Genome Resources of Seven Strains of Tilletia horrida, Causal Agent of Kernel Smut of Rice.</title>
        <authorList>
            <person name="Khanal S."/>
            <person name="Antony Babu S."/>
            <person name="Zhou X.G."/>
        </authorList>
    </citation>
    <scope>NUCLEOTIDE SEQUENCE</scope>
    <source>
        <strain evidence="4">TX3</strain>
    </source>
</reference>
<name>A0AAN6G5I9_9BASI</name>
<organism evidence="4 5">
    <name type="scientific">Tilletia horrida</name>
    <dbReference type="NCBI Taxonomy" id="155126"/>
    <lineage>
        <taxon>Eukaryota</taxon>
        <taxon>Fungi</taxon>
        <taxon>Dikarya</taxon>
        <taxon>Basidiomycota</taxon>
        <taxon>Ustilaginomycotina</taxon>
        <taxon>Exobasidiomycetes</taxon>
        <taxon>Tilletiales</taxon>
        <taxon>Tilletiaceae</taxon>
        <taxon>Tilletia</taxon>
    </lineage>
</organism>
<keyword evidence="2" id="KW-0521">NADP</keyword>
<protein>
    <recommendedName>
        <fullName evidence="6">NAD(P)-binding protein</fullName>
    </recommendedName>
</protein>
<keyword evidence="3" id="KW-0560">Oxidoreductase</keyword>
<dbReference type="Gene3D" id="3.40.50.720">
    <property type="entry name" value="NAD(P)-binding Rossmann-like Domain"/>
    <property type="match status" value="1"/>
</dbReference>
<dbReference type="Proteomes" id="UP001176521">
    <property type="component" value="Unassembled WGS sequence"/>
</dbReference>
<gene>
    <name evidence="4" type="ORF">OC842_006621</name>
</gene>
<keyword evidence="5" id="KW-1185">Reference proteome</keyword>
<evidence type="ECO:0000256" key="2">
    <source>
        <dbReference type="ARBA" id="ARBA00022857"/>
    </source>
</evidence>
<evidence type="ECO:0000256" key="1">
    <source>
        <dbReference type="ARBA" id="ARBA00006484"/>
    </source>
</evidence>
<dbReference type="Pfam" id="PF00106">
    <property type="entry name" value="adh_short"/>
    <property type="match status" value="1"/>
</dbReference>
<dbReference type="PANTHER" id="PTHR24320">
    <property type="entry name" value="RETINOL DEHYDROGENASE"/>
    <property type="match status" value="1"/>
</dbReference>
<dbReference type="PANTHER" id="PTHR24320:SF282">
    <property type="entry name" value="WW DOMAIN-CONTAINING OXIDOREDUCTASE"/>
    <property type="match status" value="1"/>
</dbReference>
<dbReference type="InterPro" id="IPR036291">
    <property type="entry name" value="NAD(P)-bd_dom_sf"/>
</dbReference>
<comment type="caution">
    <text evidence="4">The sequence shown here is derived from an EMBL/GenBank/DDBJ whole genome shotgun (WGS) entry which is preliminary data.</text>
</comment>
<dbReference type="SUPFAM" id="SSF51735">
    <property type="entry name" value="NAD(P)-binding Rossmann-fold domains"/>
    <property type="match status" value="1"/>
</dbReference>
<accession>A0AAN6G5I9</accession>
<sequence length="368" mass="40170">MFWGSSYTTKQLPSLEGKVFLITGANSGIGEVSARMFALAGASKIYLACRSESRVREALDRIRAWLADAKQWKHCAPASVTPAGVDVDAIMSRLVWLPLDLTSLKSVKEAAETFKAKESRLDCLLNNAGVMAMPLSYTQDGLEMQVGTNVVGHYLLTMLLMPVLADTARLPEYADTGKTVRVVQVSSTGHTLLAKRHIEGGWKDLEAVNRTYRPEALGTWLRYAKSKTGNILLANRVKALAEANQLSISSASIHPGVVRSNLVSGLSLSYGSIFGTLFTTIIYPFQLTAEAGALTQIYACASTEFDERKENGSYFVPSARVGRAAWYARDESGEAGKDLDAFVEAFVKQKVGVDFRQVLREEGRLSNL</sequence>
<comment type="similarity">
    <text evidence="1">Belongs to the short-chain dehydrogenases/reductases (SDR) family.</text>
</comment>
<evidence type="ECO:0008006" key="6">
    <source>
        <dbReference type="Google" id="ProtNLM"/>
    </source>
</evidence>
<proteinExistence type="inferred from homology"/>
<dbReference type="GO" id="GO:0016491">
    <property type="term" value="F:oxidoreductase activity"/>
    <property type="evidence" value="ECO:0007669"/>
    <property type="project" value="UniProtKB-KW"/>
</dbReference>
<evidence type="ECO:0000313" key="4">
    <source>
        <dbReference type="EMBL" id="KAK0521924.1"/>
    </source>
</evidence>